<protein>
    <recommendedName>
        <fullName evidence="1">Polymerase/histidinol phosphatase N-terminal domain-containing protein</fullName>
    </recommendedName>
</protein>
<sequence>MDCHVHTSYSRDCGIKIADLLRLCPARGLDAVAITDHNTIRGALELREQAPFKVVIGEEINTLQGEIIGYFLQQEIPPGLSALATVQAIREQGGLVCVPHPFDRWRKSAICYEALTQIIGYVDIIEAYNARNVFNQDNKKAAGFASQQHKPISVGSDCHTTWEIGCSFVAIGDFSDAATFLGNLAYSRIKFTKSSIMVHCYTKLFKAKCAIGLPK</sequence>
<dbReference type="Gene3D" id="3.20.20.140">
    <property type="entry name" value="Metal-dependent hydrolases"/>
    <property type="match status" value="1"/>
</dbReference>
<dbReference type="InterPro" id="IPR003141">
    <property type="entry name" value="Pol/His_phosphatase_N"/>
</dbReference>
<dbReference type="SMART" id="SM00481">
    <property type="entry name" value="POLIIIAc"/>
    <property type="match status" value="1"/>
</dbReference>
<evidence type="ECO:0000259" key="1">
    <source>
        <dbReference type="SMART" id="SM00481"/>
    </source>
</evidence>
<dbReference type="InterPro" id="IPR052018">
    <property type="entry name" value="PHP_domain"/>
</dbReference>
<dbReference type="PANTHER" id="PTHR42924:SF3">
    <property type="entry name" value="POLYMERASE_HISTIDINOL PHOSPHATASE N-TERMINAL DOMAIN-CONTAINING PROTEIN"/>
    <property type="match status" value="1"/>
</dbReference>
<keyword evidence="3" id="KW-1185">Reference proteome</keyword>
<organism evidence="2 3">
    <name type="scientific">Sporomusa ovata</name>
    <dbReference type="NCBI Taxonomy" id="2378"/>
    <lineage>
        <taxon>Bacteria</taxon>
        <taxon>Bacillati</taxon>
        <taxon>Bacillota</taxon>
        <taxon>Negativicutes</taxon>
        <taxon>Selenomonadales</taxon>
        <taxon>Sporomusaceae</taxon>
        <taxon>Sporomusa</taxon>
    </lineage>
</organism>
<dbReference type="GO" id="GO:0035312">
    <property type="term" value="F:5'-3' DNA exonuclease activity"/>
    <property type="evidence" value="ECO:0007669"/>
    <property type="project" value="TreeGrafter"/>
</dbReference>
<dbReference type="InterPro" id="IPR004013">
    <property type="entry name" value="PHP_dom"/>
</dbReference>
<reference evidence="3" key="1">
    <citation type="submission" date="2015-03" db="EMBL/GenBank/DDBJ databases">
        <authorList>
            <person name="Nijsse Bart"/>
        </authorList>
    </citation>
    <scope>NUCLEOTIDE SEQUENCE [LARGE SCALE GENOMIC DNA]</scope>
</reference>
<feature type="domain" description="Polymerase/histidinol phosphatase N-terminal" evidence="1">
    <location>
        <begin position="1"/>
        <end position="64"/>
    </location>
</feature>
<dbReference type="SUPFAM" id="SSF89550">
    <property type="entry name" value="PHP domain-like"/>
    <property type="match status" value="1"/>
</dbReference>
<dbReference type="AlphaFoldDB" id="A0A0U1KRS9"/>
<dbReference type="Pfam" id="PF02811">
    <property type="entry name" value="PHP"/>
    <property type="match status" value="1"/>
</dbReference>
<dbReference type="InterPro" id="IPR016195">
    <property type="entry name" value="Pol/histidinol_Pase-like"/>
</dbReference>
<dbReference type="Pfam" id="PF13263">
    <property type="entry name" value="PHP_C"/>
    <property type="match status" value="1"/>
</dbReference>
<proteinExistence type="predicted"/>
<evidence type="ECO:0000313" key="3">
    <source>
        <dbReference type="Proteomes" id="UP000049855"/>
    </source>
</evidence>
<evidence type="ECO:0000313" key="2">
    <source>
        <dbReference type="EMBL" id="CQR70122.1"/>
    </source>
</evidence>
<dbReference type="EMBL" id="CTRP01000002">
    <property type="protein sequence ID" value="CQR70122.1"/>
    <property type="molecule type" value="Genomic_DNA"/>
</dbReference>
<accession>A0A0U1KRS9</accession>
<dbReference type="GO" id="GO:0004534">
    <property type="term" value="F:5'-3' RNA exonuclease activity"/>
    <property type="evidence" value="ECO:0007669"/>
    <property type="project" value="TreeGrafter"/>
</dbReference>
<gene>
    <name evidence="2" type="ORF">SpAn4DRAFT_4634</name>
</gene>
<name>A0A0U1KRS9_9FIRM</name>
<dbReference type="CDD" id="cd07432">
    <property type="entry name" value="PHP_HisPPase"/>
    <property type="match status" value="1"/>
</dbReference>
<dbReference type="Proteomes" id="UP000049855">
    <property type="component" value="Unassembled WGS sequence"/>
</dbReference>
<dbReference type="PANTHER" id="PTHR42924">
    <property type="entry name" value="EXONUCLEASE"/>
    <property type="match status" value="1"/>
</dbReference>